<keyword evidence="1" id="KW-0472">Membrane</keyword>
<dbReference type="RefSeq" id="WP_068584915.1">
    <property type="nucleotide sequence ID" value="NZ_FTNK01000004.1"/>
</dbReference>
<keyword evidence="1" id="KW-0812">Transmembrane</keyword>
<dbReference type="EMBL" id="FTNK01000004">
    <property type="protein sequence ID" value="SIQ87580.1"/>
    <property type="molecule type" value="Genomic_DNA"/>
</dbReference>
<keyword evidence="1" id="KW-1133">Transmembrane helix</keyword>
<feature type="transmembrane region" description="Helical" evidence="1">
    <location>
        <begin position="115"/>
        <end position="134"/>
    </location>
</feature>
<evidence type="ECO:0000313" key="2">
    <source>
        <dbReference type="EMBL" id="SIQ87580.1"/>
    </source>
</evidence>
<accession>A0ABY1JW78</accession>
<gene>
    <name evidence="2" type="ORF">SAMN05421578_104442</name>
</gene>
<proteinExistence type="predicted"/>
<comment type="caution">
    <text evidence="2">The sequence shown here is derived from an EMBL/GenBank/DDBJ whole genome shotgun (WGS) entry which is preliminary data.</text>
</comment>
<reference evidence="2 3" key="1">
    <citation type="submission" date="2017-01" db="EMBL/GenBank/DDBJ databases">
        <authorList>
            <person name="Varghese N."/>
            <person name="Submissions S."/>
        </authorList>
    </citation>
    <scope>NUCLEOTIDE SEQUENCE [LARGE SCALE GENOMIC DNA]</scope>
    <source>
        <strain evidence="2 3">ATCC 23464</strain>
    </source>
</reference>
<sequence>MAESTPPTTSNEENIFISNLIEITRKKDEELKVFIECNFFPEKSTLSIEAISNNINILKKMNSSQQALVKGRARTFEEINDPSKYFPSLIAIITLILSLYALLRELSGLLSGNVTLLVILLSFLVTAYLALFTIRTLSSTMKRRTTALFFNALLNSIKFE</sequence>
<organism evidence="2 3">
    <name type="scientific">Paenibacillus macquariensis</name>
    <dbReference type="NCBI Taxonomy" id="948756"/>
    <lineage>
        <taxon>Bacteria</taxon>
        <taxon>Bacillati</taxon>
        <taxon>Bacillota</taxon>
        <taxon>Bacilli</taxon>
        <taxon>Bacillales</taxon>
        <taxon>Paenibacillaceae</taxon>
        <taxon>Paenibacillus</taxon>
    </lineage>
</organism>
<evidence type="ECO:0000313" key="3">
    <source>
        <dbReference type="Proteomes" id="UP000186666"/>
    </source>
</evidence>
<evidence type="ECO:0000256" key="1">
    <source>
        <dbReference type="SAM" id="Phobius"/>
    </source>
</evidence>
<feature type="transmembrane region" description="Helical" evidence="1">
    <location>
        <begin position="85"/>
        <end position="103"/>
    </location>
</feature>
<dbReference type="Proteomes" id="UP000186666">
    <property type="component" value="Unassembled WGS sequence"/>
</dbReference>
<protein>
    <submittedName>
        <fullName evidence="2">Uncharacterized protein</fullName>
    </submittedName>
</protein>
<keyword evidence="3" id="KW-1185">Reference proteome</keyword>
<name>A0ABY1JW78_9BACL</name>